<sequence>MSRGTRTIVAVSLLVAAAAAAALGWMLSRGDVERANQWSGIVQGFTAVLGLPGLIFAILALRSGSQADGARDRVSQSVRIGRVRSGGSVRQNVNQRSGD</sequence>
<organism evidence="2 3">
    <name type="scientific">Paractinoplanes hotanensis</name>
    <dbReference type="NCBI Taxonomy" id="2906497"/>
    <lineage>
        <taxon>Bacteria</taxon>
        <taxon>Bacillati</taxon>
        <taxon>Actinomycetota</taxon>
        <taxon>Actinomycetes</taxon>
        <taxon>Micromonosporales</taxon>
        <taxon>Micromonosporaceae</taxon>
        <taxon>Paractinoplanes</taxon>
    </lineage>
</organism>
<comment type="caution">
    <text evidence="2">The sequence shown here is derived from an EMBL/GenBank/DDBJ whole genome shotgun (WGS) entry which is preliminary data.</text>
</comment>
<evidence type="ECO:0000313" key="3">
    <source>
        <dbReference type="Proteomes" id="UP001523216"/>
    </source>
</evidence>
<reference evidence="2 3" key="1">
    <citation type="submission" date="2022-06" db="EMBL/GenBank/DDBJ databases">
        <title>Actinoplanes abujensis sp. nov., isolated from Nigerian arid soil.</title>
        <authorList>
            <person name="Ding P."/>
        </authorList>
    </citation>
    <scope>NUCLEOTIDE SEQUENCE [LARGE SCALE GENOMIC DNA]</scope>
    <source>
        <strain evidence="3">TRM88002</strain>
    </source>
</reference>
<feature type="transmembrane region" description="Helical" evidence="1">
    <location>
        <begin position="40"/>
        <end position="61"/>
    </location>
</feature>
<accession>A0ABT0Y0S0</accession>
<name>A0ABT0Y0S0_9ACTN</name>
<gene>
    <name evidence="2" type="ORF">LXN57_15280</name>
</gene>
<protein>
    <submittedName>
        <fullName evidence="2">Uncharacterized protein</fullName>
    </submittedName>
</protein>
<keyword evidence="1" id="KW-1133">Transmembrane helix</keyword>
<proteinExistence type="predicted"/>
<dbReference type="RefSeq" id="WP_251798830.1">
    <property type="nucleotide sequence ID" value="NZ_JAMQOL010000018.1"/>
</dbReference>
<keyword evidence="1" id="KW-0812">Transmembrane</keyword>
<evidence type="ECO:0000256" key="1">
    <source>
        <dbReference type="SAM" id="Phobius"/>
    </source>
</evidence>
<dbReference type="Proteomes" id="UP001523216">
    <property type="component" value="Unassembled WGS sequence"/>
</dbReference>
<keyword evidence="3" id="KW-1185">Reference proteome</keyword>
<evidence type="ECO:0000313" key="2">
    <source>
        <dbReference type="EMBL" id="MCM4078934.1"/>
    </source>
</evidence>
<dbReference type="EMBL" id="JAMQOL010000018">
    <property type="protein sequence ID" value="MCM4078934.1"/>
    <property type="molecule type" value="Genomic_DNA"/>
</dbReference>
<keyword evidence="1" id="KW-0472">Membrane</keyword>